<accession>A0AAJ1FEN1</accession>
<evidence type="ECO:0000313" key="2">
    <source>
        <dbReference type="EMBL" id="MCQ5081364.1"/>
    </source>
</evidence>
<dbReference type="Gene3D" id="1.20.5.2950">
    <property type="match status" value="1"/>
</dbReference>
<proteinExistence type="predicted"/>
<dbReference type="AlphaFoldDB" id="A0AAJ1FEN1"/>
<feature type="coiled-coil region" evidence="1">
    <location>
        <begin position="32"/>
        <end position="63"/>
    </location>
</feature>
<evidence type="ECO:0000313" key="3">
    <source>
        <dbReference type="Proteomes" id="UP001205035"/>
    </source>
</evidence>
<gene>
    <name evidence="2" type="ORF">NE651_00455</name>
</gene>
<dbReference type="CDD" id="cd06503">
    <property type="entry name" value="ATP-synt_Fo_b"/>
    <property type="match status" value="1"/>
</dbReference>
<dbReference type="Proteomes" id="UP001205035">
    <property type="component" value="Unassembled WGS sequence"/>
</dbReference>
<sequence>MENKLQELTKKLYDEGLEKGRAEADRLVGEAKNEAAKIVAEARAQAEEIVKKARDKAEDVEKNTMTEIALAGKQAAAKIKSEIASMIVAKATAAGVKEAALDPAFIKEMLLAVAGNWNGADAGKVELKALLPEAERTKLDVAFGKSARELLAAGIEVGYSKEVKSGFKVGAKDGGYYISFSDADFDALLGEYLREKVSDMLFKA</sequence>
<dbReference type="EMBL" id="JANGBQ010000001">
    <property type="protein sequence ID" value="MCQ5081364.1"/>
    <property type="molecule type" value="Genomic_DNA"/>
</dbReference>
<reference evidence="2" key="1">
    <citation type="submission" date="2022-06" db="EMBL/GenBank/DDBJ databases">
        <title>Isolation of gut microbiota from human fecal samples.</title>
        <authorList>
            <person name="Pamer E.G."/>
            <person name="Barat B."/>
            <person name="Waligurski E."/>
            <person name="Medina S."/>
            <person name="Paddock L."/>
            <person name="Mostad J."/>
        </authorList>
    </citation>
    <scope>NUCLEOTIDE SEQUENCE</scope>
    <source>
        <strain evidence="2">DFI.6.22</strain>
    </source>
</reference>
<evidence type="ECO:0000256" key="1">
    <source>
        <dbReference type="SAM" id="Coils"/>
    </source>
</evidence>
<organism evidence="2 3">
    <name type="scientific">Alistipes onderdonkii</name>
    <dbReference type="NCBI Taxonomy" id="328813"/>
    <lineage>
        <taxon>Bacteria</taxon>
        <taxon>Pseudomonadati</taxon>
        <taxon>Bacteroidota</taxon>
        <taxon>Bacteroidia</taxon>
        <taxon>Bacteroidales</taxon>
        <taxon>Rikenellaceae</taxon>
        <taxon>Alistipes</taxon>
    </lineage>
</organism>
<comment type="caution">
    <text evidence="2">The sequence shown here is derived from an EMBL/GenBank/DDBJ whole genome shotgun (WGS) entry which is preliminary data.</text>
</comment>
<name>A0AAJ1FEN1_9BACT</name>
<evidence type="ECO:0008006" key="4">
    <source>
        <dbReference type="Google" id="ProtNLM"/>
    </source>
</evidence>
<dbReference type="RefSeq" id="WP_022331965.1">
    <property type="nucleotide sequence ID" value="NZ_AP031440.1"/>
</dbReference>
<keyword evidence="1" id="KW-0175">Coiled coil</keyword>
<protein>
    <recommendedName>
        <fullName evidence="4">V-type ATP synthase subunit E</fullName>
    </recommendedName>
</protein>